<protein>
    <submittedName>
        <fullName evidence="3">Methyltransferase domain-containing protein</fullName>
    </submittedName>
    <submittedName>
        <fullName evidence="2">SAM-dependent methlyltransferase</fullName>
    </submittedName>
</protein>
<dbReference type="EMBL" id="LDJH01000025">
    <property type="protein sequence ID" value="KRG55417.1"/>
    <property type="molecule type" value="Genomic_DNA"/>
</dbReference>
<dbReference type="OrthoDB" id="9760689at2"/>
<dbReference type="Pfam" id="PF13649">
    <property type="entry name" value="Methyltransf_25"/>
    <property type="match status" value="1"/>
</dbReference>
<dbReference type="InterPro" id="IPR041698">
    <property type="entry name" value="Methyltransf_25"/>
</dbReference>
<dbReference type="PATRIC" id="fig|266128.3.peg.1470"/>
<dbReference type="GO" id="GO:0008168">
    <property type="term" value="F:methyltransferase activity"/>
    <property type="evidence" value="ECO:0007669"/>
    <property type="project" value="UniProtKB-KW"/>
</dbReference>
<dbReference type="CDD" id="cd02440">
    <property type="entry name" value="AdoMet_MTases"/>
    <property type="match status" value="1"/>
</dbReference>
<dbReference type="PANTHER" id="PTHR43591">
    <property type="entry name" value="METHYLTRANSFERASE"/>
    <property type="match status" value="1"/>
</dbReference>
<dbReference type="InterPro" id="IPR029063">
    <property type="entry name" value="SAM-dependent_MTases_sf"/>
</dbReference>
<reference evidence="2 4" key="1">
    <citation type="submission" date="2015-05" db="EMBL/GenBank/DDBJ databases">
        <title>Genome sequencing and analysis of members of genus Stenotrophomonas.</title>
        <authorList>
            <person name="Patil P.P."/>
            <person name="Midha S."/>
            <person name="Patil P.B."/>
        </authorList>
    </citation>
    <scope>NUCLEOTIDE SEQUENCE [LARGE SCALE GENOMIC DNA]</scope>
    <source>
        <strain evidence="2 4">DSM 17805</strain>
    </source>
</reference>
<dbReference type="Proteomes" id="UP000051254">
    <property type="component" value="Unassembled WGS sequence"/>
</dbReference>
<keyword evidence="2" id="KW-0808">Transferase</keyword>
<feature type="domain" description="Methyltransferase" evidence="1">
    <location>
        <begin position="205"/>
        <end position="302"/>
    </location>
</feature>
<comment type="caution">
    <text evidence="2">The sequence shown here is derived from an EMBL/GenBank/DDBJ whole genome shotgun (WGS) entry which is preliminary data.</text>
</comment>
<evidence type="ECO:0000313" key="4">
    <source>
        <dbReference type="Proteomes" id="UP000051254"/>
    </source>
</evidence>
<evidence type="ECO:0000313" key="2">
    <source>
        <dbReference type="EMBL" id="KRG55417.1"/>
    </source>
</evidence>
<organism evidence="2 4">
    <name type="scientific">Stenotrophomonas koreensis</name>
    <dbReference type="NCBI Taxonomy" id="266128"/>
    <lineage>
        <taxon>Bacteria</taxon>
        <taxon>Pseudomonadati</taxon>
        <taxon>Pseudomonadota</taxon>
        <taxon>Gammaproteobacteria</taxon>
        <taxon>Lysobacterales</taxon>
        <taxon>Lysobacteraceae</taxon>
        <taxon>Stenotrophomonas</taxon>
    </lineage>
</organism>
<dbReference type="Proteomes" id="UP000550609">
    <property type="component" value="Unassembled WGS sequence"/>
</dbReference>
<dbReference type="AlphaFoldDB" id="A0A0R0BE26"/>
<accession>A0A7W3V1P5</accession>
<dbReference type="PANTHER" id="PTHR43591:SF24">
    <property type="entry name" value="2-METHOXY-6-POLYPRENYL-1,4-BENZOQUINOL METHYLASE, MITOCHONDRIAL"/>
    <property type="match status" value="1"/>
</dbReference>
<keyword evidence="3" id="KW-0489">Methyltransferase</keyword>
<evidence type="ECO:0000313" key="5">
    <source>
        <dbReference type="Proteomes" id="UP000550609"/>
    </source>
</evidence>
<evidence type="ECO:0000259" key="1">
    <source>
        <dbReference type="Pfam" id="PF13649"/>
    </source>
</evidence>
<name>A0A0R0BE26_9GAMM</name>
<evidence type="ECO:0000313" key="3">
    <source>
        <dbReference type="EMBL" id="MBB1117442.1"/>
    </source>
</evidence>
<reference evidence="3 5" key="2">
    <citation type="submission" date="2020-08" db="EMBL/GenBank/DDBJ databases">
        <title>Stenotrophomonas sp. W1S232.</title>
        <authorList>
            <person name="Deng Y."/>
        </authorList>
    </citation>
    <scope>NUCLEOTIDE SEQUENCE [LARGE SCALE GENOMIC DNA]</scope>
    <source>
        <strain evidence="3 5">W1S232</strain>
    </source>
</reference>
<dbReference type="SUPFAM" id="SSF53335">
    <property type="entry name" value="S-adenosyl-L-methionine-dependent methyltransferases"/>
    <property type="match status" value="1"/>
</dbReference>
<dbReference type="EMBL" id="JACIUV010000004">
    <property type="protein sequence ID" value="MBB1117442.1"/>
    <property type="molecule type" value="Genomic_DNA"/>
</dbReference>
<dbReference type="GO" id="GO:0032259">
    <property type="term" value="P:methylation"/>
    <property type="evidence" value="ECO:0007669"/>
    <property type="project" value="UniProtKB-KW"/>
</dbReference>
<gene>
    <name evidence="2" type="ORF">ABB25_12020</name>
    <name evidence="3" type="ORF">H4O09_10320</name>
</gene>
<dbReference type="Gene3D" id="3.40.50.150">
    <property type="entry name" value="Vaccinia Virus protein VP39"/>
    <property type="match status" value="1"/>
</dbReference>
<sequence length="395" mass="44366">MSEQVLPPSWQHVGRHDLFPVSRHDDTARFDFLANLNGYLAGQLSPKVKQAYEQRVKPAFEKAAGRPPQNRHEVRKAMAGDPTYQTWSALRRSSMEMRQQAGRALVLRQADALIDKARQYNTGDDGLKLDPSVQVPRYASAVDIHCMPGGYHTELTADDVTAAANYDCGIFATTGGMLGRYNDGGGQALAQWLKEQHPEFKPRRILDIGCTVGHNIVPLAQAFPEAEVIAIDVAAPMLRYAHARARALGVNNITFVQANGEALDYPDGHFDIVMTSMFWHETSARAMPKMLAEIQRVLASGGLTAHLEQPQYHGMDPYEQFIRDWDAYNNNEPFWSVMHEYDLQQMMTEAGFDPQRYFETKIRGVVDRDIFPVASEKGEDHGRAALWTMFGAWKA</sequence>
<proteinExistence type="predicted"/>
<accession>A0A0R0BE26</accession>
<dbReference type="STRING" id="266128.ABB25_12020"/>
<keyword evidence="4" id="KW-1185">Reference proteome</keyword>
<dbReference type="RefSeq" id="WP_057667128.1">
    <property type="nucleotide sequence ID" value="NZ_JACIUV010000004.1"/>
</dbReference>